<protein>
    <recommendedName>
        <fullName evidence="4">GLPGLI family protein</fullName>
    </recommendedName>
</protein>
<name>A0A495IYD8_9SPHI</name>
<accession>A0A495IYD8</accession>
<proteinExistence type="predicted"/>
<dbReference type="OrthoDB" id="703071at2"/>
<organism evidence="2 3">
    <name type="scientific">Mucilaginibacter gracilis</name>
    <dbReference type="NCBI Taxonomy" id="423350"/>
    <lineage>
        <taxon>Bacteria</taxon>
        <taxon>Pseudomonadati</taxon>
        <taxon>Bacteroidota</taxon>
        <taxon>Sphingobacteriia</taxon>
        <taxon>Sphingobacteriales</taxon>
        <taxon>Sphingobacteriaceae</taxon>
        <taxon>Mucilaginibacter</taxon>
    </lineage>
</organism>
<keyword evidence="3" id="KW-1185">Reference proteome</keyword>
<dbReference type="Proteomes" id="UP000268007">
    <property type="component" value="Unassembled WGS sequence"/>
</dbReference>
<dbReference type="AlphaFoldDB" id="A0A495IYD8"/>
<evidence type="ECO:0000313" key="2">
    <source>
        <dbReference type="EMBL" id="RKR81736.1"/>
    </source>
</evidence>
<sequence>MKKIYFVFLLSLFITSRVILAQAQVPVAYRPDFNRMMSAQAMQFQQMSMQRMMNMRWNYGMDYLANNKYDYKVTMKDNSVMIITSKIYVDTTTHKSYLAYKDKSLKRSDPKREKRIYADQTLKISREEVNFLDKFDVNGISTDSCWLFKVAKGKINIYSHLSEVLQLNNMYLRAFQVGDGPIQKVDSASLLTVIKDNPKAMKAFKKKDYYKAINKFNDDNK</sequence>
<feature type="chain" id="PRO_5019820758" description="GLPGLI family protein" evidence="1">
    <location>
        <begin position="24"/>
        <end position="221"/>
    </location>
</feature>
<gene>
    <name evidence="2" type="ORF">BDD43_1887</name>
</gene>
<reference evidence="2 3" key="1">
    <citation type="submission" date="2018-10" db="EMBL/GenBank/DDBJ databases">
        <title>Genomic Encyclopedia of Archaeal and Bacterial Type Strains, Phase II (KMG-II): from individual species to whole genera.</title>
        <authorList>
            <person name="Goeker M."/>
        </authorList>
    </citation>
    <scope>NUCLEOTIDE SEQUENCE [LARGE SCALE GENOMIC DNA]</scope>
    <source>
        <strain evidence="2 3">DSM 18602</strain>
    </source>
</reference>
<keyword evidence="1" id="KW-0732">Signal</keyword>
<dbReference type="EMBL" id="RBKU01000001">
    <property type="protein sequence ID" value="RKR81736.1"/>
    <property type="molecule type" value="Genomic_DNA"/>
</dbReference>
<feature type="signal peptide" evidence="1">
    <location>
        <begin position="1"/>
        <end position="23"/>
    </location>
</feature>
<evidence type="ECO:0000313" key="3">
    <source>
        <dbReference type="Proteomes" id="UP000268007"/>
    </source>
</evidence>
<evidence type="ECO:0008006" key="4">
    <source>
        <dbReference type="Google" id="ProtNLM"/>
    </source>
</evidence>
<evidence type="ECO:0000256" key="1">
    <source>
        <dbReference type="SAM" id="SignalP"/>
    </source>
</evidence>
<comment type="caution">
    <text evidence="2">The sequence shown here is derived from an EMBL/GenBank/DDBJ whole genome shotgun (WGS) entry which is preliminary data.</text>
</comment>
<dbReference type="RefSeq" id="WP_121197411.1">
    <property type="nucleotide sequence ID" value="NZ_RBKU01000001.1"/>
</dbReference>